<dbReference type="EMBL" id="BMIV01000015">
    <property type="protein sequence ID" value="GGF76735.1"/>
    <property type="molecule type" value="Genomic_DNA"/>
</dbReference>
<dbReference type="Proteomes" id="UP000640509">
    <property type="component" value="Unassembled WGS sequence"/>
</dbReference>
<comment type="caution">
    <text evidence="2">The sequence shown here is derived from an EMBL/GenBank/DDBJ whole genome shotgun (WGS) entry which is preliminary data.</text>
</comment>
<reference evidence="3" key="1">
    <citation type="journal article" date="2019" name="Int. J. Syst. Evol. Microbiol.">
        <title>The Global Catalogue of Microorganisms (GCM) 10K type strain sequencing project: providing services to taxonomists for standard genome sequencing and annotation.</title>
        <authorList>
            <consortium name="The Broad Institute Genomics Platform"/>
            <consortium name="The Broad Institute Genome Sequencing Center for Infectious Disease"/>
            <person name="Wu L."/>
            <person name="Ma J."/>
        </authorList>
    </citation>
    <scope>NUCLEOTIDE SEQUENCE [LARGE SCALE GENOMIC DNA]</scope>
    <source>
        <strain evidence="3">CGMCC 1.15419</strain>
    </source>
</reference>
<keyword evidence="1" id="KW-1133">Transmembrane helix</keyword>
<sequence>MFKIDIKKHIKDEELLSFLHERWLNLKVSFGFGVLTAILVMIFSKADEVLAYLEAAFDAAPITLKTFNIPVGAFLAMVVYYTAMSYRRKDDVNDKTRSEGLKAPMILWDGFVFAIFSVFTLAAVLVIFENEHTAGFWAAYGITMMIAIGMYVFAAPAVVYGLIKKNIYIEYLAAVVIVYVLINSWLLYAASRPLAGTAL</sequence>
<protein>
    <submittedName>
        <fullName evidence="2">Uncharacterized protein</fullName>
    </submittedName>
</protein>
<feature type="transmembrane region" description="Helical" evidence="1">
    <location>
        <begin position="105"/>
        <end position="128"/>
    </location>
</feature>
<keyword evidence="3" id="KW-1185">Reference proteome</keyword>
<evidence type="ECO:0000256" key="1">
    <source>
        <dbReference type="SAM" id="Phobius"/>
    </source>
</evidence>
<feature type="transmembrane region" description="Helical" evidence="1">
    <location>
        <begin position="171"/>
        <end position="190"/>
    </location>
</feature>
<name>A0ABQ1VL89_9RHOB</name>
<proteinExistence type="predicted"/>
<evidence type="ECO:0000313" key="2">
    <source>
        <dbReference type="EMBL" id="GGF76735.1"/>
    </source>
</evidence>
<keyword evidence="1" id="KW-0812">Transmembrane</keyword>
<organism evidence="2 3">
    <name type="scientific">Paracoccus acridae</name>
    <dbReference type="NCBI Taxonomy" id="1795310"/>
    <lineage>
        <taxon>Bacteria</taxon>
        <taxon>Pseudomonadati</taxon>
        <taxon>Pseudomonadota</taxon>
        <taxon>Alphaproteobacteria</taxon>
        <taxon>Rhodobacterales</taxon>
        <taxon>Paracoccaceae</taxon>
        <taxon>Paracoccus</taxon>
    </lineage>
</organism>
<keyword evidence="1" id="KW-0472">Membrane</keyword>
<feature type="transmembrane region" description="Helical" evidence="1">
    <location>
        <begin position="24"/>
        <end position="44"/>
    </location>
</feature>
<dbReference type="RefSeq" id="WP_188716357.1">
    <property type="nucleotide sequence ID" value="NZ_BMIV01000015.1"/>
</dbReference>
<evidence type="ECO:0000313" key="3">
    <source>
        <dbReference type="Proteomes" id="UP000640509"/>
    </source>
</evidence>
<feature type="transmembrane region" description="Helical" evidence="1">
    <location>
        <begin position="64"/>
        <end position="84"/>
    </location>
</feature>
<accession>A0ABQ1VL89</accession>
<feature type="transmembrane region" description="Helical" evidence="1">
    <location>
        <begin position="134"/>
        <end position="159"/>
    </location>
</feature>
<gene>
    <name evidence="2" type="ORF">GCM10011402_31870</name>
</gene>